<keyword evidence="2" id="KW-0732">Signal</keyword>
<protein>
    <submittedName>
        <fullName evidence="3">Uncharacterized protein</fullName>
    </submittedName>
</protein>
<comment type="caution">
    <text evidence="3">The sequence shown here is derived from an EMBL/GenBank/DDBJ whole genome shotgun (WGS) entry which is preliminary data.</text>
</comment>
<evidence type="ECO:0000256" key="1">
    <source>
        <dbReference type="SAM" id="Phobius"/>
    </source>
</evidence>
<keyword evidence="1" id="KW-1133">Transmembrane helix</keyword>
<feature type="transmembrane region" description="Helical" evidence="1">
    <location>
        <begin position="63"/>
        <end position="84"/>
    </location>
</feature>
<proteinExistence type="predicted"/>
<keyword evidence="1" id="KW-0472">Membrane</keyword>
<keyword evidence="4" id="KW-1185">Reference proteome</keyword>
<feature type="chain" id="PRO_5035879974" evidence="2">
    <location>
        <begin position="20"/>
        <end position="101"/>
    </location>
</feature>
<accession>A0A8T0X081</accession>
<evidence type="ECO:0000256" key="2">
    <source>
        <dbReference type="SAM" id="SignalP"/>
    </source>
</evidence>
<dbReference type="EMBL" id="CM029038">
    <property type="protein sequence ID" value="KAG2650653.1"/>
    <property type="molecule type" value="Genomic_DNA"/>
</dbReference>
<gene>
    <name evidence="3" type="ORF">PVAP13_1NG223000</name>
</gene>
<organism evidence="3 4">
    <name type="scientific">Panicum virgatum</name>
    <name type="common">Blackwell switchgrass</name>
    <dbReference type="NCBI Taxonomy" id="38727"/>
    <lineage>
        <taxon>Eukaryota</taxon>
        <taxon>Viridiplantae</taxon>
        <taxon>Streptophyta</taxon>
        <taxon>Embryophyta</taxon>
        <taxon>Tracheophyta</taxon>
        <taxon>Spermatophyta</taxon>
        <taxon>Magnoliopsida</taxon>
        <taxon>Liliopsida</taxon>
        <taxon>Poales</taxon>
        <taxon>Poaceae</taxon>
        <taxon>PACMAD clade</taxon>
        <taxon>Panicoideae</taxon>
        <taxon>Panicodae</taxon>
        <taxon>Paniceae</taxon>
        <taxon>Panicinae</taxon>
        <taxon>Panicum</taxon>
        <taxon>Panicum sect. Hiantes</taxon>
    </lineage>
</organism>
<sequence>MRFFVGLVKLLALLCISGGRVFDSGGSPVRFGSLPVCGGEGNWCIPVGVRFVRVAEFLGGAGFFFRSLVVWLVVADLVFLFQLVKVMADSLSAESSRLVVY</sequence>
<evidence type="ECO:0000313" key="3">
    <source>
        <dbReference type="EMBL" id="KAG2650653.1"/>
    </source>
</evidence>
<dbReference type="AlphaFoldDB" id="A0A8T0X081"/>
<dbReference type="Proteomes" id="UP000823388">
    <property type="component" value="Chromosome 1N"/>
</dbReference>
<feature type="signal peptide" evidence="2">
    <location>
        <begin position="1"/>
        <end position="19"/>
    </location>
</feature>
<reference evidence="3" key="1">
    <citation type="submission" date="2020-05" db="EMBL/GenBank/DDBJ databases">
        <title>WGS assembly of Panicum virgatum.</title>
        <authorList>
            <person name="Lovell J.T."/>
            <person name="Jenkins J."/>
            <person name="Shu S."/>
            <person name="Juenger T.E."/>
            <person name="Schmutz J."/>
        </authorList>
    </citation>
    <scope>NUCLEOTIDE SEQUENCE</scope>
    <source>
        <strain evidence="3">AP13</strain>
    </source>
</reference>
<name>A0A8T0X081_PANVG</name>
<keyword evidence="1" id="KW-0812">Transmembrane</keyword>
<evidence type="ECO:0000313" key="4">
    <source>
        <dbReference type="Proteomes" id="UP000823388"/>
    </source>
</evidence>